<dbReference type="InterPro" id="IPR029151">
    <property type="entry name" value="Sensor-like_sf"/>
</dbReference>
<dbReference type="CDD" id="cd11386">
    <property type="entry name" value="MCP_signal"/>
    <property type="match status" value="1"/>
</dbReference>
<dbReference type="InterPro" id="IPR033479">
    <property type="entry name" value="dCache_1"/>
</dbReference>
<dbReference type="SMART" id="SM00304">
    <property type="entry name" value="HAMP"/>
    <property type="match status" value="1"/>
</dbReference>
<evidence type="ECO:0000256" key="3">
    <source>
        <dbReference type="ARBA" id="ARBA00022500"/>
    </source>
</evidence>
<evidence type="ECO:0000256" key="1">
    <source>
        <dbReference type="ARBA" id="ARBA00004651"/>
    </source>
</evidence>
<evidence type="ECO:0000313" key="15">
    <source>
        <dbReference type="Proteomes" id="UP000009173"/>
    </source>
</evidence>
<dbReference type="Gene3D" id="1.10.287.950">
    <property type="entry name" value="Methyl-accepting chemotaxis protein"/>
    <property type="match status" value="1"/>
</dbReference>
<dbReference type="Pfam" id="PF02743">
    <property type="entry name" value="dCache_1"/>
    <property type="match status" value="1"/>
</dbReference>
<feature type="transmembrane region" description="Helical" evidence="11">
    <location>
        <begin position="296"/>
        <end position="319"/>
    </location>
</feature>
<dbReference type="Gene3D" id="6.10.340.10">
    <property type="match status" value="1"/>
</dbReference>
<comment type="similarity">
    <text evidence="8">Belongs to the methyl-accepting chemotaxis (MCP) protein family.</text>
</comment>
<keyword evidence="3" id="KW-0145">Chemotaxis</keyword>
<dbReference type="GO" id="GO:0006935">
    <property type="term" value="P:chemotaxis"/>
    <property type="evidence" value="ECO:0007669"/>
    <property type="project" value="UniProtKB-KW"/>
</dbReference>
<evidence type="ECO:0000259" key="13">
    <source>
        <dbReference type="PROSITE" id="PS50885"/>
    </source>
</evidence>
<dbReference type="Pfam" id="PF00015">
    <property type="entry name" value="MCPsignal"/>
    <property type="match status" value="1"/>
</dbReference>
<dbReference type="CDD" id="cd06225">
    <property type="entry name" value="HAMP"/>
    <property type="match status" value="1"/>
</dbReference>
<keyword evidence="7 9" id="KW-0807">Transducer</keyword>
<evidence type="ECO:0000256" key="10">
    <source>
        <dbReference type="SAM" id="Coils"/>
    </source>
</evidence>
<evidence type="ECO:0000256" key="7">
    <source>
        <dbReference type="ARBA" id="ARBA00023224"/>
    </source>
</evidence>
<dbReference type="EMBL" id="CP000527">
    <property type="protein sequence ID" value="ABM27970.1"/>
    <property type="molecule type" value="Genomic_DNA"/>
</dbReference>
<evidence type="ECO:0000313" key="14">
    <source>
        <dbReference type="EMBL" id="ABM27970.1"/>
    </source>
</evidence>
<dbReference type="PROSITE" id="PS50111">
    <property type="entry name" value="CHEMOTAXIS_TRANSDUC_2"/>
    <property type="match status" value="1"/>
</dbReference>
<dbReference type="CDD" id="cd12912">
    <property type="entry name" value="PDC2_MCP_like"/>
    <property type="match status" value="1"/>
</dbReference>
<sequence precursor="true">MTIRTKLVLAFLASIVVAIGSITTVVSLQVSKNSVAAFEESSLGQLDRTNDFIAAFLNEARYNAMFLAKLDEVVQAPGKITSYVNTTSAPSIRRADMQPNEQKLFDIFMHMTKGNPAYDGVFLGTAEGGFNMFPEDSLPAGYDPRKRPWYKEALGSGEDSIISKAYMSTTRVPVSSVVAKVFDAQRRVVGAIGIDINLSTLTRVTSALHIGQTGYVMLVEDTGIIISDPKHEQFAFKNITETGTPAFTRIMGMKRGMFEDSLDGKDRIFTVVTGYLGWKLVSVIDADEVYGKARSLVFTIVSIGFGIALVLLAVAWFIARSVAEPIRMLVEASGEVARGNFNALPSERHFSGELLTLRGSLNDMVTQLGNLVSTAETKTQEAEEQARKAGEALTQAEEARRAGEVARREGIMQTAGRLESIVDQITSASQELASQIDEATRGSDIQRARTTEAATAMEEMNASVLEVASNASRAAESAEHARKEAEGGGGIVRDVVSSIGEVNRFAAEMGGSLDDLGKQAEGIGHIMTVITDIADQTNLLALNAAIEAARAGEAGRGFAVVADEVRKLAEKTMTATKEVGDAIGAIQRGTRNNIDGMSRASGVISQSTDLASRAGDALGRIVNIVESTADQVRSIATASEEQSAASEEINRSTEEVNRIASEMAEAMSQSAVAVNELARLAADLQDIIRQLKEDR</sequence>
<gene>
    <name evidence="14" type="ordered locus">Dvul_0949</name>
</gene>
<dbReference type="SUPFAM" id="SSF58104">
    <property type="entry name" value="Methyl-accepting chemotaxis protein (MCP) signaling domain"/>
    <property type="match status" value="1"/>
</dbReference>
<dbReference type="PROSITE" id="PS50885">
    <property type="entry name" value="HAMP"/>
    <property type="match status" value="1"/>
</dbReference>
<dbReference type="Proteomes" id="UP000009173">
    <property type="component" value="Chromosome"/>
</dbReference>
<feature type="domain" description="HAMP" evidence="13">
    <location>
        <begin position="320"/>
        <end position="373"/>
    </location>
</feature>
<dbReference type="GO" id="GO:0007165">
    <property type="term" value="P:signal transduction"/>
    <property type="evidence" value="ECO:0007669"/>
    <property type="project" value="UniProtKB-KW"/>
</dbReference>
<dbReference type="HOGENOM" id="CLU_000445_107_19_7"/>
<accession>A0A0H3A6M5</accession>
<keyword evidence="10" id="KW-0175">Coiled coil</keyword>
<dbReference type="SUPFAM" id="SSF103190">
    <property type="entry name" value="Sensory domain-like"/>
    <property type="match status" value="1"/>
</dbReference>
<keyword evidence="2" id="KW-1003">Cell membrane</keyword>
<keyword evidence="6 11" id="KW-0472">Membrane</keyword>
<evidence type="ECO:0000256" key="11">
    <source>
        <dbReference type="SAM" id="Phobius"/>
    </source>
</evidence>
<feature type="domain" description="Methyl-accepting transducer" evidence="12">
    <location>
        <begin position="421"/>
        <end position="657"/>
    </location>
</feature>
<keyword evidence="5 11" id="KW-1133">Transmembrane helix</keyword>
<dbReference type="PANTHER" id="PTHR32089:SF112">
    <property type="entry name" value="LYSOZYME-LIKE PROTEIN-RELATED"/>
    <property type="match status" value="1"/>
</dbReference>
<dbReference type="FunFam" id="1.10.287.950:FF:000001">
    <property type="entry name" value="Methyl-accepting chemotaxis sensory transducer"/>
    <property type="match status" value="1"/>
</dbReference>
<proteinExistence type="inferred from homology"/>
<evidence type="ECO:0000256" key="6">
    <source>
        <dbReference type="ARBA" id="ARBA00023136"/>
    </source>
</evidence>
<organism evidence="14 15">
    <name type="scientific">Nitratidesulfovibrio vulgaris (strain DP4)</name>
    <name type="common">Desulfovibrio vulgaris</name>
    <dbReference type="NCBI Taxonomy" id="391774"/>
    <lineage>
        <taxon>Bacteria</taxon>
        <taxon>Pseudomonadati</taxon>
        <taxon>Thermodesulfobacteriota</taxon>
        <taxon>Desulfovibrionia</taxon>
        <taxon>Desulfovibrionales</taxon>
        <taxon>Desulfovibrionaceae</taxon>
        <taxon>Nitratidesulfovibrio</taxon>
    </lineage>
</organism>
<comment type="subcellular location">
    <subcellularLocation>
        <location evidence="1">Cell membrane</location>
        <topology evidence="1">Multi-pass membrane protein</topology>
    </subcellularLocation>
</comment>
<feature type="coiled-coil region" evidence="10">
    <location>
        <begin position="372"/>
        <end position="402"/>
    </location>
</feature>
<dbReference type="Pfam" id="PF00672">
    <property type="entry name" value="HAMP"/>
    <property type="match status" value="1"/>
</dbReference>
<dbReference type="PANTHER" id="PTHR32089">
    <property type="entry name" value="METHYL-ACCEPTING CHEMOTAXIS PROTEIN MCPB"/>
    <property type="match status" value="1"/>
</dbReference>
<evidence type="ECO:0000259" key="12">
    <source>
        <dbReference type="PROSITE" id="PS50111"/>
    </source>
</evidence>
<feature type="coiled-coil region" evidence="10">
    <location>
        <begin position="635"/>
        <end position="694"/>
    </location>
</feature>
<keyword evidence="4 11" id="KW-0812">Transmembrane</keyword>
<dbReference type="InterPro" id="IPR004089">
    <property type="entry name" value="MCPsignal_dom"/>
</dbReference>
<name>A0A0H3A6M5_NITV4</name>
<evidence type="ECO:0000256" key="4">
    <source>
        <dbReference type="ARBA" id="ARBA00022692"/>
    </source>
</evidence>
<evidence type="ECO:0000256" key="9">
    <source>
        <dbReference type="PROSITE-ProRule" id="PRU00284"/>
    </source>
</evidence>
<dbReference type="SMART" id="SM00283">
    <property type="entry name" value="MA"/>
    <property type="match status" value="1"/>
</dbReference>
<evidence type="ECO:0000256" key="5">
    <source>
        <dbReference type="ARBA" id="ARBA00022989"/>
    </source>
</evidence>
<evidence type="ECO:0000256" key="2">
    <source>
        <dbReference type="ARBA" id="ARBA00022475"/>
    </source>
</evidence>
<dbReference type="CDD" id="cd18773">
    <property type="entry name" value="PDC1_HK_sensor"/>
    <property type="match status" value="1"/>
</dbReference>
<protein>
    <submittedName>
        <fullName evidence="14">Methyl-accepting chemotaxis sensory transducer</fullName>
    </submittedName>
</protein>
<dbReference type="GO" id="GO:0005886">
    <property type="term" value="C:plasma membrane"/>
    <property type="evidence" value="ECO:0007669"/>
    <property type="project" value="UniProtKB-SubCell"/>
</dbReference>
<reference evidence="15" key="1">
    <citation type="journal article" date="2009" name="Environ. Microbiol.">
        <title>Contribution of mobile genetic elements to Desulfovibrio vulgaris genome plasticity.</title>
        <authorList>
            <person name="Walker C.B."/>
            <person name="Stolyar S."/>
            <person name="Chivian D."/>
            <person name="Pinel N."/>
            <person name="Gabster J.A."/>
            <person name="Dehal P.S."/>
            <person name="He Z."/>
            <person name="Yang Z.K."/>
            <person name="Yen H.C."/>
            <person name="Zhou J."/>
            <person name="Wall J.D."/>
            <person name="Hazen T.C."/>
            <person name="Arkin A.P."/>
            <person name="Stahl D.A."/>
        </authorList>
    </citation>
    <scope>NUCLEOTIDE SEQUENCE [LARGE SCALE GENOMIC DNA]</scope>
    <source>
        <strain evidence="15">DP4</strain>
    </source>
</reference>
<dbReference type="RefSeq" id="WP_011791948.1">
    <property type="nucleotide sequence ID" value="NC_008751.1"/>
</dbReference>
<dbReference type="InterPro" id="IPR003660">
    <property type="entry name" value="HAMP_dom"/>
</dbReference>
<dbReference type="KEGG" id="dvl:Dvul_0949"/>
<dbReference type="AlphaFoldDB" id="A0A0H3A6M5"/>
<dbReference type="Gene3D" id="3.30.450.20">
    <property type="entry name" value="PAS domain"/>
    <property type="match status" value="1"/>
</dbReference>
<evidence type="ECO:0000256" key="8">
    <source>
        <dbReference type="ARBA" id="ARBA00029447"/>
    </source>
</evidence>